<comment type="caution">
    <text evidence="1">The sequence shown here is derived from an EMBL/GenBank/DDBJ whole genome shotgun (WGS) entry which is preliminary data.</text>
</comment>
<dbReference type="Gene3D" id="2.120.10.30">
    <property type="entry name" value="TolB, C-terminal domain"/>
    <property type="match status" value="1"/>
</dbReference>
<organism evidence="1 2">
    <name type="scientific">Mytilus edulis</name>
    <name type="common">Blue mussel</name>
    <dbReference type="NCBI Taxonomy" id="6550"/>
    <lineage>
        <taxon>Eukaryota</taxon>
        <taxon>Metazoa</taxon>
        <taxon>Spiralia</taxon>
        <taxon>Lophotrochozoa</taxon>
        <taxon>Mollusca</taxon>
        <taxon>Bivalvia</taxon>
        <taxon>Autobranchia</taxon>
        <taxon>Pteriomorphia</taxon>
        <taxon>Mytilida</taxon>
        <taxon>Mytiloidea</taxon>
        <taxon>Mytilidae</taxon>
        <taxon>Mytilinae</taxon>
        <taxon>Mytilus</taxon>
    </lineage>
</organism>
<dbReference type="AlphaFoldDB" id="A0A8S3SCM2"/>
<evidence type="ECO:0000313" key="2">
    <source>
        <dbReference type="Proteomes" id="UP000683360"/>
    </source>
</evidence>
<dbReference type="EMBL" id="CAJPWZ010001498">
    <property type="protein sequence ID" value="CAG2216948.1"/>
    <property type="molecule type" value="Genomic_DNA"/>
</dbReference>
<dbReference type="InterPro" id="IPR011042">
    <property type="entry name" value="6-blade_b-propeller_TolB-like"/>
</dbReference>
<dbReference type="OrthoDB" id="342730at2759"/>
<gene>
    <name evidence="1" type="ORF">MEDL_30655</name>
</gene>
<sequence length="192" mass="21547">MVAIPTKNIDNLTLTLLKRINTELPNVYGCSMFPDGRMVFSCFNQDKTIIFKADGSKDFEIDNIGPTFDGTEKGLQMISLSDESVTNVINTKLSNFAYVTTFGDKLFYTNSDNDSVTCCDYHGNILWTFCGIYVLEFLLGISVDNDGNVFVAGYSTKNVVVNSSDGQRYRQLLSRKDGLDRPTVLLLRHIYK</sequence>
<dbReference type="SUPFAM" id="SSF63829">
    <property type="entry name" value="Calcium-dependent phosphotriesterase"/>
    <property type="match status" value="1"/>
</dbReference>
<dbReference type="Proteomes" id="UP000683360">
    <property type="component" value="Unassembled WGS sequence"/>
</dbReference>
<keyword evidence="2" id="KW-1185">Reference proteome</keyword>
<evidence type="ECO:0000313" key="1">
    <source>
        <dbReference type="EMBL" id="CAG2216948.1"/>
    </source>
</evidence>
<name>A0A8S3SCM2_MYTED</name>
<proteinExistence type="predicted"/>
<accession>A0A8S3SCM2</accession>
<reference evidence="1" key="1">
    <citation type="submission" date="2021-03" db="EMBL/GenBank/DDBJ databases">
        <authorList>
            <person name="Bekaert M."/>
        </authorList>
    </citation>
    <scope>NUCLEOTIDE SEQUENCE</scope>
</reference>
<protein>
    <submittedName>
        <fullName evidence="1">Uncharacterized protein</fullName>
    </submittedName>
</protein>